<feature type="chain" id="PRO_5021777318" description="UPAR/Ly6 domain-containing protein" evidence="1">
    <location>
        <begin position="26"/>
        <end position="162"/>
    </location>
</feature>
<reference evidence="2 3" key="1">
    <citation type="journal article" date="2018" name="Nat. Ecol. Evol.">
        <title>Genomic signatures of mitonuclear coevolution across populations of Tigriopus californicus.</title>
        <authorList>
            <person name="Barreto F.S."/>
            <person name="Watson E.T."/>
            <person name="Lima T.G."/>
            <person name="Willett C.S."/>
            <person name="Edmands S."/>
            <person name="Li W."/>
            <person name="Burton R.S."/>
        </authorList>
    </citation>
    <scope>NUCLEOTIDE SEQUENCE [LARGE SCALE GENOMIC DNA]</scope>
    <source>
        <strain evidence="2 3">San Diego</strain>
    </source>
</reference>
<dbReference type="SUPFAM" id="SSF57302">
    <property type="entry name" value="Snake toxin-like"/>
    <property type="match status" value="1"/>
</dbReference>
<dbReference type="OMA" id="CNIKEAP"/>
<proteinExistence type="predicted"/>
<name>A0A553N905_TIGCA</name>
<evidence type="ECO:0000313" key="2">
    <source>
        <dbReference type="EMBL" id="TRY61928.1"/>
    </source>
</evidence>
<keyword evidence="3" id="KW-1185">Reference proteome</keyword>
<dbReference type="AlphaFoldDB" id="A0A553N905"/>
<organism evidence="2 3">
    <name type="scientific">Tigriopus californicus</name>
    <name type="common">Marine copepod</name>
    <dbReference type="NCBI Taxonomy" id="6832"/>
    <lineage>
        <taxon>Eukaryota</taxon>
        <taxon>Metazoa</taxon>
        <taxon>Ecdysozoa</taxon>
        <taxon>Arthropoda</taxon>
        <taxon>Crustacea</taxon>
        <taxon>Multicrustacea</taxon>
        <taxon>Hexanauplia</taxon>
        <taxon>Copepoda</taxon>
        <taxon>Harpacticoida</taxon>
        <taxon>Harpacticidae</taxon>
        <taxon>Tigriopus</taxon>
    </lineage>
</organism>
<gene>
    <name evidence="2" type="ORF">TCAL_04413</name>
</gene>
<protein>
    <recommendedName>
        <fullName evidence="4">UPAR/Ly6 domain-containing protein</fullName>
    </recommendedName>
</protein>
<sequence>MSLKMKVLILGLILNLEGILSPVFGQDVSRNAVDSTSLIEDNTLMCFQCKSSSLEECRKMKYLQPCPSDQAYDRCLTSISKSSSQMNMTVTKKCALAPCFLAKSPTENQNVQCDISQPNFQCLSCCLDNACNGAISTLYPTSAKMAMTLLGTFFVALTGRRG</sequence>
<evidence type="ECO:0008006" key="4">
    <source>
        <dbReference type="Google" id="ProtNLM"/>
    </source>
</evidence>
<dbReference type="EMBL" id="VCGU01000459">
    <property type="protein sequence ID" value="TRY61928.1"/>
    <property type="molecule type" value="Genomic_DNA"/>
</dbReference>
<evidence type="ECO:0000256" key="1">
    <source>
        <dbReference type="SAM" id="SignalP"/>
    </source>
</evidence>
<dbReference type="OrthoDB" id="8177818at2759"/>
<dbReference type="Proteomes" id="UP000318571">
    <property type="component" value="Chromosome 8"/>
</dbReference>
<comment type="caution">
    <text evidence="2">The sequence shown here is derived from an EMBL/GenBank/DDBJ whole genome shotgun (WGS) entry which is preliminary data.</text>
</comment>
<accession>A0A553N905</accession>
<feature type="signal peptide" evidence="1">
    <location>
        <begin position="1"/>
        <end position="25"/>
    </location>
</feature>
<evidence type="ECO:0000313" key="3">
    <source>
        <dbReference type="Proteomes" id="UP000318571"/>
    </source>
</evidence>
<keyword evidence="1" id="KW-0732">Signal</keyword>
<dbReference type="InterPro" id="IPR045860">
    <property type="entry name" value="Snake_toxin-like_sf"/>
</dbReference>